<sequence length="60" mass="7010">MSQRATDALFQSLFLLTDIRVMLRETAPLHKLDTGEKEKAEKILSKVKRQVEILEEELIR</sequence>
<gene>
    <name evidence="1" type="ORF">RJ53_10660</name>
</gene>
<reference evidence="1" key="1">
    <citation type="submission" date="2014-12" db="EMBL/GenBank/DDBJ databases">
        <authorList>
            <person name="Huang H.-H."/>
            <person name="Chen S.-C."/>
            <person name="Lai M.-C."/>
        </authorList>
    </citation>
    <scope>NUCLEOTIDE SEQUENCE</scope>
    <source>
        <strain evidence="1">K1F9705b</strain>
    </source>
</reference>
<organism evidence="1 2">
    <name type="scientific">Methanocalculus chunghsingensis</name>
    <dbReference type="NCBI Taxonomy" id="156457"/>
    <lineage>
        <taxon>Archaea</taxon>
        <taxon>Methanobacteriati</taxon>
        <taxon>Methanobacteriota</taxon>
        <taxon>Stenosarchaea group</taxon>
        <taxon>Methanomicrobia</taxon>
        <taxon>Methanomicrobiales</taxon>
        <taxon>Methanocalculaceae</taxon>
        <taxon>Methanocalculus</taxon>
    </lineage>
</organism>
<dbReference type="Proteomes" id="UP000730161">
    <property type="component" value="Unassembled WGS sequence"/>
</dbReference>
<dbReference type="AlphaFoldDB" id="A0A8J8B7Q4"/>
<dbReference type="RefSeq" id="WP_211531670.1">
    <property type="nucleotide sequence ID" value="NZ_JWHL01000024.1"/>
</dbReference>
<protein>
    <submittedName>
        <fullName evidence="1">Uncharacterized protein</fullName>
    </submittedName>
</protein>
<name>A0A8J8B7Q4_9EURY</name>
<accession>A0A8J8B7Q4</accession>
<comment type="caution">
    <text evidence="1">The sequence shown here is derived from an EMBL/GenBank/DDBJ whole genome shotgun (WGS) entry which is preliminary data.</text>
</comment>
<evidence type="ECO:0000313" key="2">
    <source>
        <dbReference type="Proteomes" id="UP000730161"/>
    </source>
</evidence>
<dbReference type="EMBL" id="JWHL01000024">
    <property type="protein sequence ID" value="MBR1369912.1"/>
    <property type="molecule type" value="Genomic_DNA"/>
</dbReference>
<keyword evidence="2" id="KW-1185">Reference proteome</keyword>
<proteinExistence type="predicted"/>
<evidence type="ECO:0000313" key="1">
    <source>
        <dbReference type="EMBL" id="MBR1369912.1"/>
    </source>
</evidence>
<dbReference type="OrthoDB" id="114858at2157"/>